<evidence type="ECO:0000313" key="4">
    <source>
        <dbReference type="Proteomes" id="UP000246078"/>
    </source>
</evidence>
<evidence type="ECO:0000256" key="1">
    <source>
        <dbReference type="SAM" id="Coils"/>
    </source>
</evidence>
<reference evidence="3 4" key="1">
    <citation type="journal article" date="2018" name="Microb. Genom.">
        <title>Expanding an expanded genome: long-read sequencing of Trypanosoma cruzi.</title>
        <authorList>
            <person name="Berna L."/>
            <person name="Rodriguez M."/>
            <person name="Chiribao M.L."/>
            <person name="Parodi-Talice A."/>
            <person name="Pita S."/>
            <person name="Rijo G."/>
            <person name="Alvarez-Valin F."/>
            <person name="Robello C."/>
        </authorList>
    </citation>
    <scope>NUCLEOTIDE SEQUENCE [LARGE SCALE GENOMIC DNA]</scope>
    <source>
        <strain evidence="3 4">TCC</strain>
    </source>
</reference>
<dbReference type="EMBL" id="PRFC01000024">
    <property type="protein sequence ID" value="PWV16249.1"/>
    <property type="molecule type" value="Genomic_DNA"/>
</dbReference>
<dbReference type="VEuPathDB" id="TriTrypDB:TcBrA4_0135230"/>
<evidence type="ECO:0000313" key="3">
    <source>
        <dbReference type="EMBL" id="PWV16249.1"/>
    </source>
</evidence>
<dbReference type="VEuPathDB" id="TriTrypDB:BCY84_22026"/>
<feature type="compositionally biased region" description="Polar residues" evidence="2">
    <location>
        <begin position="414"/>
        <end position="426"/>
    </location>
</feature>
<dbReference type="VEuPathDB" id="TriTrypDB:TcCLB.506517.130"/>
<dbReference type="OrthoDB" id="273841at2759"/>
<dbReference type="PANTHER" id="PTHR23159:SF60">
    <property type="entry name" value="SPINDLE ASSEMBLY ABNORMAL PROTEIN 4"/>
    <property type="match status" value="1"/>
</dbReference>
<dbReference type="PANTHER" id="PTHR23159">
    <property type="entry name" value="CENTROSOMAL PROTEIN 2"/>
    <property type="match status" value="1"/>
</dbReference>
<dbReference type="VEuPathDB" id="TriTrypDB:TcYC6_0048200"/>
<feature type="compositionally biased region" description="Low complexity" evidence="2">
    <location>
        <begin position="253"/>
        <end position="269"/>
    </location>
</feature>
<dbReference type="VEuPathDB" id="TriTrypDB:TCSYLVIO_009064"/>
<feature type="region of interest" description="Disordered" evidence="2">
    <location>
        <begin position="359"/>
        <end position="382"/>
    </location>
</feature>
<gene>
    <name evidence="3" type="ORF">C3747_24g333</name>
</gene>
<name>A0A2V2X8J5_TRYCR</name>
<dbReference type="VEuPathDB" id="TriTrypDB:C3747_24g333"/>
<feature type="region of interest" description="Disordered" evidence="2">
    <location>
        <begin position="41"/>
        <end position="121"/>
    </location>
</feature>
<dbReference type="AlphaFoldDB" id="A0A2V2X8J5"/>
<feature type="region of interest" description="Disordered" evidence="2">
    <location>
        <begin position="239"/>
        <end position="272"/>
    </location>
</feature>
<protein>
    <submittedName>
        <fullName evidence="3">Uncharacterized protein</fullName>
    </submittedName>
</protein>
<dbReference type="VEuPathDB" id="TriTrypDB:TcCL_NonESM02461"/>
<feature type="coiled-coil region" evidence="1">
    <location>
        <begin position="616"/>
        <end position="668"/>
    </location>
</feature>
<dbReference type="VEuPathDB" id="TriTrypDB:TcG_04321"/>
<feature type="compositionally biased region" description="Low complexity" evidence="2">
    <location>
        <begin position="85"/>
        <end position="95"/>
    </location>
</feature>
<evidence type="ECO:0000256" key="2">
    <source>
        <dbReference type="SAM" id="MobiDB-lite"/>
    </source>
</evidence>
<dbReference type="VEuPathDB" id="TriTrypDB:ECC02_001575"/>
<dbReference type="VEuPathDB" id="TriTrypDB:TcCL_NonESM02462"/>
<sequence length="827" mass="89629">MSSYCEVCRGLFDIPHYHGDGDTPVRVPEALSPLRAAAAASSTAAPVCGRSSSSYRSSPAFAVRSRGSSSQQRRQGSLSRRRRPSASSSHVSPAAGRERGGSRRGSPRTPSAVGVERETASTLLRMSSPARASALVRTPSPGLFLRNCGGKTSTSRRHARSWRSILTPQSKERVRSLSAGHVAKEHMKRRLDHLHETLERIREAVRRDNAAAGSRGPSSILHPAAAVFASGGVGGDATAKSWHLDDDDDDKNNNNSSSSGISGRSNSDGVGVGVASSQPVFCGSAGGTNDGLPNLCPCRSSSCSRGLSFATSRGSPSETILPREVTETHAYDGEDAAELRPFSSSCEKSSSLREGLTPFMAAPSSFSPPGTTSAAAAPTTGPQCHLSAGMAAISAGTQTSELPAAKLPRGEFPSSPSSASRGTGANSNAAFTHLEALREGFVELCSAVREDLQALHIRVNAIQRPQAQQQQKEPSTSESVPPQHVEGRAYENAAAGLLQKSTSYEKLLAELQQYTVLTVHKVLQQQKQQQQKQQQQQQQQQQEPKERYGGHYGFAPTLSEAMPFTSLHLQPIKPSLPQWNSLATDDMYAWSSETFDAHVRSAVRAILHEDSFRHDARELLAEQQAQRSEMKALRHEWKRRCKELEEQLNALTDATESMRLDVEELRLQAVGPPTPPPPPAKISSVAPTSTLLPQHTLLPPSSGVDPPLPARAATLADAVPEVWEDRLVKRVQQLIAESEERWLQRVQGEIVQPVLEHVRRLMSAHQSMIETVVESRCAQFETYVDRGRHGWEVQVAELRSRVSSLRGDMHRALKDLCQNLNMACPGL</sequence>
<dbReference type="VEuPathDB" id="TriTrypDB:C4B63_61g79"/>
<proteinExistence type="predicted"/>
<feature type="region of interest" description="Disordered" evidence="2">
    <location>
        <begin position="406"/>
        <end position="426"/>
    </location>
</feature>
<dbReference type="VEuPathDB" id="TriTrypDB:TCDM_09662"/>
<dbReference type="Proteomes" id="UP000246078">
    <property type="component" value="Unassembled WGS sequence"/>
</dbReference>
<keyword evidence="1" id="KW-0175">Coiled coil</keyword>
<dbReference type="VEuPathDB" id="TriTrypDB:Tc_MARK_7729"/>
<feature type="compositionally biased region" description="Low complexity" evidence="2">
    <location>
        <begin position="41"/>
        <end position="78"/>
    </location>
</feature>
<dbReference type="VEuPathDB" id="TriTrypDB:C4B63_61g78"/>
<dbReference type="VEuPathDB" id="TriTrypDB:TcCLB.508909.250"/>
<dbReference type="OMA" id="RRECKRH"/>
<accession>A0A2V2X8J5</accession>
<organism evidence="3 4">
    <name type="scientific">Trypanosoma cruzi</name>
    <dbReference type="NCBI Taxonomy" id="5693"/>
    <lineage>
        <taxon>Eukaryota</taxon>
        <taxon>Discoba</taxon>
        <taxon>Euglenozoa</taxon>
        <taxon>Kinetoplastea</taxon>
        <taxon>Metakinetoplastina</taxon>
        <taxon>Trypanosomatida</taxon>
        <taxon>Trypanosomatidae</taxon>
        <taxon>Trypanosoma</taxon>
        <taxon>Schizotrypanum</taxon>
    </lineage>
</organism>
<comment type="caution">
    <text evidence="3">The sequence shown here is derived from an EMBL/GenBank/DDBJ whole genome shotgun (WGS) entry which is preliminary data.</text>
</comment>
<dbReference type="SMR" id="A0A2V2X8J5"/>